<dbReference type="AlphaFoldDB" id="A0A852TY89"/>
<reference evidence="3 4" key="1">
    <citation type="submission" date="2020-07" db="EMBL/GenBank/DDBJ databases">
        <title>Sequencing the genomes of 1000 actinobacteria strains.</title>
        <authorList>
            <person name="Klenk H.-P."/>
        </authorList>
    </citation>
    <scope>NUCLEOTIDE SEQUENCE [LARGE SCALE GENOMIC DNA]</scope>
    <source>
        <strain evidence="3 4">CXB654</strain>
    </source>
</reference>
<dbReference type="EMBL" id="JACCCC010000001">
    <property type="protein sequence ID" value="NYE49506.1"/>
    <property type="molecule type" value="Genomic_DNA"/>
</dbReference>
<accession>A0A852TY89</accession>
<evidence type="ECO:0000259" key="2">
    <source>
        <dbReference type="PROSITE" id="PS51352"/>
    </source>
</evidence>
<evidence type="ECO:0000256" key="1">
    <source>
        <dbReference type="SAM" id="Phobius"/>
    </source>
</evidence>
<dbReference type="GO" id="GO:0004601">
    <property type="term" value="F:peroxidase activity"/>
    <property type="evidence" value="ECO:0007669"/>
    <property type="project" value="UniProtKB-KW"/>
</dbReference>
<organism evidence="3 4">
    <name type="scientific">Spinactinospora alkalitolerans</name>
    <dbReference type="NCBI Taxonomy" id="687207"/>
    <lineage>
        <taxon>Bacteria</taxon>
        <taxon>Bacillati</taxon>
        <taxon>Actinomycetota</taxon>
        <taxon>Actinomycetes</taxon>
        <taxon>Streptosporangiales</taxon>
        <taxon>Nocardiopsidaceae</taxon>
        <taxon>Spinactinospora</taxon>
    </lineage>
</organism>
<dbReference type="EC" id="1.11.1.15" evidence="3"/>
<dbReference type="InterPro" id="IPR013766">
    <property type="entry name" value="Thioredoxin_domain"/>
</dbReference>
<gene>
    <name evidence="3" type="ORF">HDA32_004626</name>
</gene>
<keyword evidence="3" id="KW-0560">Oxidoreductase</keyword>
<evidence type="ECO:0000313" key="3">
    <source>
        <dbReference type="EMBL" id="NYE49506.1"/>
    </source>
</evidence>
<name>A0A852TY89_9ACTN</name>
<dbReference type="Pfam" id="PF00578">
    <property type="entry name" value="AhpC-TSA"/>
    <property type="match status" value="1"/>
</dbReference>
<protein>
    <submittedName>
        <fullName evidence="3">Peroxiredoxin Q/BCP</fullName>
        <ecNumber evidence="3">1.11.1.15</ecNumber>
    </submittedName>
</protein>
<dbReference type="Proteomes" id="UP000589036">
    <property type="component" value="Unassembled WGS sequence"/>
</dbReference>
<dbReference type="SUPFAM" id="SSF52833">
    <property type="entry name" value="Thioredoxin-like"/>
    <property type="match status" value="1"/>
</dbReference>
<evidence type="ECO:0000313" key="4">
    <source>
        <dbReference type="Proteomes" id="UP000589036"/>
    </source>
</evidence>
<dbReference type="PROSITE" id="PS51352">
    <property type="entry name" value="THIOREDOXIN_2"/>
    <property type="match status" value="1"/>
</dbReference>
<comment type="caution">
    <text evidence="3">The sequence shown here is derived from an EMBL/GenBank/DDBJ whole genome shotgun (WGS) entry which is preliminary data.</text>
</comment>
<dbReference type="InterPro" id="IPR000866">
    <property type="entry name" value="AhpC/TSA"/>
</dbReference>
<dbReference type="Gene3D" id="3.40.30.10">
    <property type="entry name" value="Glutaredoxin"/>
    <property type="match status" value="1"/>
</dbReference>
<keyword evidence="1" id="KW-0472">Membrane</keyword>
<keyword evidence="4" id="KW-1185">Reference proteome</keyword>
<dbReference type="RefSeq" id="WP_179645155.1">
    <property type="nucleotide sequence ID" value="NZ_BAAAYY010000046.1"/>
</dbReference>
<keyword evidence="1" id="KW-1133">Transmembrane helix</keyword>
<dbReference type="InterPro" id="IPR036249">
    <property type="entry name" value="Thioredoxin-like_sf"/>
</dbReference>
<keyword evidence="3" id="KW-0575">Peroxidase</keyword>
<sequence>MSTDRTTRPRSAALRSATAATRRRHGLLTILGAAIAIIAVVAGVAFLVQRGPAESGAVTESGAATAVHGSEKYPYAIGEPGPGEQAPGFALPSSTGGDISLSDYRGQSVLLYFQEGVMCQACYDQITDLEKRAADIEAAGVDQILSITTDPVDVSVQKMRDMGLSTPVLADTDLTVSEKYDTNSYGMMGDTRNGHTFMLISPEGEIRWRADYGGEPNYIMYLPVDQLLADMEAGPDQGGA</sequence>
<proteinExistence type="predicted"/>
<feature type="domain" description="Thioredoxin" evidence="2">
    <location>
        <begin position="80"/>
        <end position="236"/>
    </location>
</feature>
<keyword evidence="1" id="KW-0812">Transmembrane</keyword>
<feature type="transmembrane region" description="Helical" evidence="1">
    <location>
        <begin position="27"/>
        <end position="48"/>
    </location>
</feature>